<keyword evidence="2" id="KW-1185">Reference proteome</keyword>
<dbReference type="SUPFAM" id="SSF56801">
    <property type="entry name" value="Acetyl-CoA synthetase-like"/>
    <property type="match status" value="1"/>
</dbReference>
<keyword evidence="1" id="KW-1133">Transmembrane helix</keyword>
<dbReference type="Gene3D" id="3.40.50.12780">
    <property type="entry name" value="N-terminal domain of ligase-like"/>
    <property type="match status" value="2"/>
</dbReference>
<organism evidence="2 3">
    <name type="scientific">Heterorhabditis bacteriophora</name>
    <name type="common">Entomopathogenic nematode worm</name>
    <dbReference type="NCBI Taxonomy" id="37862"/>
    <lineage>
        <taxon>Eukaryota</taxon>
        <taxon>Metazoa</taxon>
        <taxon>Ecdysozoa</taxon>
        <taxon>Nematoda</taxon>
        <taxon>Chromadorea</taxon>
        <taxon>Rhabditida</taxon>
        <taxon>Rhabditina</taxon>
        <taxon>Rhabditomorpha</taxon>
        <taxon>Strongyloidea</taxon>
        <taxon>Heterorhabditidae</taxon>
        <taxon>Heterorhabditis</taxon>
    </lineage>
</organism>
<reference evidence="3" key="1">
    <citation type="submission" date="2016-11" db="UniProtKB">
        <authorList>
            <consortium name="WormBaseParasite"/>
        </authorList>
    </citation>
    <scope>IDENTIFICATION</scope>
</reference>
<dbReference type="GO" id="GO:0006085">
    <property type="term" value="P:acetyl-CoA biosynthetic process"/>
    <property type="evidence" value="ECO:0007669"/>
    <property type="project" value="TreeGrafter"/>
</dbReference>
<dbReference type="GO" id="GO:0003987">
    <property type="term" value="F:acetate-CoA ligase activity"/>
    <property type="evidence" value="ECO:0007669"/>
    <property type="project" value="TreeGrafter"/>
</dbReference>
<dbReference type="PANTHER" id="PTHR24095">
    <property type="entry name" value="ACETYL-COENZYME A SYNTHETASE"/>
    <property type="match status" value="1"/>
</dbReference>
<accession>A0A1I7WJJ8</accession>
<sequence length="147" mass="16613">MINLFSFLAPVHYGSIILYLLYGPLMNGMTSIWFEGVPTHPNPSRLWEVTDKYKGGHMIVPMPGATPMKPGSATYPFFGVNPVILDADGRVIEGPGEGNLCFDRPWPGMLRGVYGDQQRHVSVLIYFFTFFPFYFITASLLFYNYSI</sequence>
<dbReference type="Proteomes" id="UP000095283">
    <property type="component" value="Unplaced"/>
</dbReference>
<name>A0A1I7WJJ8_HETBA</name>
<dbReference type="AlphaFoldDB" id="A0A1I7WJJ8"/>
<dbReference type="WBParaSite" id="Hba_05138">
    <property type="protein sequence ID" value="Hba_05138"/>
    <property type="gene ID" value="Hba_05138"/>
</dbReference>
<keyword evidence="1" id="KW-0812">Transmembrane</keyword>
<protein>
    <submittedName>
        <fullName evidence="3">AMP-binding domain-containing protein</fullName>
    </submittedName>
</protein>
<dbReference type="PANTHER" id="PTHR24095:SF244">
    <property type="entry name" value="ACETYL-COENZYME A SYNTHETASE"/>
    <property type="match status" value="1"/>
</dbReference>
<evidence type="ECO:0000256" key="1">
    <source>
        <dbReference type="SAM" id="Phobius"/>
    </source>
</evidence>
<evidence type="ECO:0000313" key="2">
    <source>
        <dbReference type="Proteomes" id="UP000095283"/>
    </source>
</evidence>
<evidence type="ECO:0000313" key="3">
    <source>
        <dbReference type="WBParaSite" id="Hba_05138"/>
    </source>
</evidence>
<keyword evidence="1" id="KW-0472">Membrane</keyword>
<proteinExistence type="predicted"/>
<dbReference type="InterPro" id="IPR042099">
    <property type="entry name" value="ANL_N_sf"/>
</dbReference>
<feature type="transmembrane region" description="Helical" evidence="1">
    <location>
        <begin position="123"/>
        <end position="145"/>
    </location>
</feature>